<dbReference type="AlphaFoldDB" id="A0A4Y7U374"/>
<protein>
    <submittedName>
        <fullName evidence="1">Uncharacterized protein</fullName>
    </submittedName>
</protein>
<proteinExistence type="predicted"/>
<sequence length="114" mass="13320">FERTYVSTISKEEWKIALNKMYNSTKSFEEIAIRQDKIFRKGMKKREAKDAELSMETVFFKDSALQLINPKSNRVEDLCFENSERIAPKSGEIEILVENTTINFKDYLKVSGKI</sequence>
<evidence type="ECO:0000313" key="2">
    <source>
        <dbReference type="Proteomes" id="UP000298340"/>
    </source>
</evidence>
<reference evidence="1 2" key="1">
    <citation type="journal article" date="2018" name="Syst. Appl. Microbiol.">
        <title>Flavobacterium circumlabens sp. nov. and Flavobacterium cupreum sp. nov., two psychrotrophic species isolated from Antarctic environmental samples.</title>
        <authorList>
            <person name="Kralova S."/>
            <person name="Busse H.J."/>
            <person name="Svec P."/>
            <person name="Maslanova I."/>
            <person name="Stankova E."/>
            <person name="Bartak M."/>
            <person name="Sedlacek I."/>
        </authorList>
    </citation>
    <scope>NUCLEOTIDE SEQUENCE [LARGE SCALE GENOMIC DNA]</scope>
    <source>
        <strain evidence="1 2">CCM 8828</strain>
    </source>
</reference>
<evidence type="ECO:0000313" key="1">
    <source>
        <dbReference type="EMBL" id="TEB40873.1"/>
    </source>
</evidence>
<gene>
    <name evidence="1" type="ORF">D0809_28395</name>
</gene>
<name>A0A4Y7U374_9FLAO</name>
<feature type="non-terminal residue" evidence="1">
    <location>
        <position position="1"/>
    </location>
</feature>
<organism evidence="1 2">
    <name type="scientific">Flavobacterium circumlabens</name>
    <dbReference type="NCBI Taxonomy" id="2133765"/>
    <lineage>
        <taxon>Bacteria</taxon>
        <taxon>Pseudomonadati</taxon>
        <taxon>Bacteroidota</taxon>
        <taxon>Flavobacteriia</taxon>
        <taxon>Flavobacteriales</taxon>
        <taxon>Flavobacteriaceae</taxon>
        <taxon>Flavobacterium</taxon>
    </lineage>
</organism>
<dbReference type="EMBL" id="QWDN01000810">
    <property type="protein sequence ID" value="TEB40873.1"/>
    <property type="molecule type" value="Genomic_DNA"/>
</dbReference>
<feature type="non-terminal residue" evidence="1">
    <location>
        <position position="114"/>
    </location>
</feature>
<dbReference type="RefSeq" id="WP_170208162.1">
    <property type="nucleotide sequence ID" value="NZ_QWDN01000810.1"/>
</dbReference>
<comment type="caution">
    <text evidence="1">The sequence shown here is derived from an EMBL/GenBank/DDBJ whole genome shotgun (WGS) entry which is preliminary data.</text>
</comment>
<dbReference type="Proteomes" id="UP000298340">
    <property type="component" value="Unassembled WGS sequence"/>
</dbReference>
<accession>A0A4Y7U374</accession>